<evidence type="ECO:0000256" key="9">
    <source>
        <dbReference type="ARBA" id="ARBA00048679"/>
    </source>
</evidence>
<comment type="catalytic activity">
    <reaction evidence="9">
        <text>L-seryl-[protein] + ATP = O-phospho-L-seryl-[protein] + ADP + H(+)</text>
        <dbReference type="Rhea" id="RHEA:17989"/>
        <dbReference type="Rhea" id="RHEA-COMP:9863"/>
        <dbReference type="Rhea" id="RHEA-COMP:11604"/>
        <dbReference type="ChEBI" id="CHEBI:15378"/>
        <dbReference type="ChEBI" id="CHEBI:29999"/>
        <dbReference type="ChEBI" id="CHEBI:30616"/>
        <dbReference type="ChEBI" id="CHEBI:83421"/>
        <dbReference type="ChEBI" id="CHEBI:456216"/>
        <dbReference type="EC" id="2.7.11.1"/>
    </reaction>
</comment>
<dbReference type="OrthoDB" id="346907at2759"/>
<dbReference type="GO" id="GO:0042594">
    <property type="term" value="P:response to starvation"/>
    <property type="evidence" value="ECO:0007669"/>
    <property type="project" value="TreeGrafter"/>
</dbReference>
<dbReference type="PROSITE" id="PS50011">
    <property type="entry name" value="PROTEIN_KINASE_DOM"/>
    <property type="match status" value="1"/>
</dbReference>
<keyword evidence="7 10" id="KW-0067">ATP-binding</keyword>
<evidence type="ECO:0000256" key="2">
    <source>
        <dbReference type="ARBA" id="ARBA00022490"/>
    </source>
</evidence>
<evidence type="ECO:0000256" key="8">
    <source>
        <dbReference type="ARBA" id="ARBA00047899"/>
    </source>
</evidence>
<dbReference type="RefSeq" id="XP_025422528.1">
    <property type="nucleotide sequence ID" value="XM_025566743.1"/>
</dbReference>
<dbReference type="EC" id="2.7.11.1" evidence="1"/>
<dbReference type="PROSITE" id="PS00107">
    <property type="entry name" value="PROTEIN_KINASE_ATP"/>
    <property type="match status" value="1"/>
</dbReference>
<dbReference type="Proteomes" id="UP000694846">
    <property type="component" value="Unplaced"/>
</dbReference>
<evidence type="ECO:0000256" key="4">
    <source>
        <dbReference type="ARBA" id="ARBA00022679"/>
    </source>
</evidence>
<evidence type="ECO:0000313" key="13">
    <source>
        <dbReference type="Proteomes" id="UP000694846"/>
    </source>
</evidence>
<comment type="similarity">
    <text evidence="11">Belongs to the protein kinase superfamily.</text>
</comment>
<dbReference type="GO" id="GO:0005776">
    <property type="term" value="C:autophagosome"/>
    <property type="evidence" value="ECO:0007669"/>
    <property type="project" value="TreeGrafter"/>
</dbReference>
<dbReference type="GO" id="GO:0005829">
    <property type="term" value="C:cytosol"/>
    <property type="evidence" value="ECO:0007669"/>
    <property type="project" value="TreeGrafter"/>
</dbReference>
<dbReference type="Gene3D" id="1.10.510.10">
    <property type="entry name" value="Transferase(Phosphotransferase) domain 1"/>
    <property type="match status" value="1"/>
</dbReference>
<dbReference type="GO" id="GO:0004674">
    <property type="term" value="F:protein serine/threonine kinase activity"/>
    <property type="evidence" value="ECO:0007669"/>
    <property type="project" value="UniProtKB-KW"/>
</dbReference>
<reference evidence="14" key="1">
    <citation type="submission" date="2025-08" db="UniProtKB">
        <authorList>
            <consortium name="RefSeq"/>
        </authorList>
    </citation>
    <scope>IDENTIFICATION</scope>
    <source>
        <tissue evidence="14">Whole body</tissue>
    </source>
</reference>
<keyword evidence="5 10" id="KW-0547">Nucleotide-binding</keyword>
<dbReference type="InterPro" id="IPR000719">
    <property type="entry name" value="Prot_kinase_dom"/>
</dbReference>
<dbReference type="SUPFAM" id="SSF56112">
    <property type="entry name" value="Protein kinase-like (PK-like)"/>
    <property type="match status" value="1"/>
</dbReference>
<evidence type="ECO:0000259" key="12">
    <source>
        <dbReference type="PROSITE" id="PS50011"/>
    </source>
</evidence>
<keyword evidence="6" id="KW-0418">Kinase</keyword>
<dbReference type="GO" id="GO:0061709">
    <property type="term" value="P:reticulophagy"/>
    <property type="evidence" value="ECO:0007669"/>
    <property type="project" value="TreeGrafter"/>
</dbReference>
<sequence length="463" mass="54044">MAQSTTHRIIDDYKVQKLIGVGTSSNVFLARHRVTFKRVAIKVIKRLRLTKAEEEAVMSEIKFMETFNHKYIVKMFDSMVDTRYIYIIQEYCNGGNLLEYIHKHGRLSEQTCKQLLQQLATALKYMRSFNISHLDLKPDNIFLIKSETITIKLGDFGLSKVMTENTKNGYFCGSFIYMAPEMIIVKEFDIKADLWSIGVILYECLFEHTPYSISHTASIKKLFANIRKQNPIEIPSDIISPKCRDLLLGLLQHDPINRMNHKQFYIHPFIDLDHSASEESLSKGVKAAAMATHLQWESRFAESYISYIIALEYIIPYYKAEAEGTLKRVLKTQIESYIERIHQLKQLYLKPQITEWTEEYEVVQTLLQTTDQQLEKPRINPLNNLIFFIPDFNVSTDDEQSNYESTDEFTNDQTTEAQAANYQPAEAQAANSSEEPTVVTVRRIKRIKKWFINFIRLFKRRHD</sequence>
<keyword evidence="4" id="KW-0808">Transferase</keyword>
<dbReference type="FunFam" id="3.30.200.20:FF:000042">
    <property type="entry name" value="Aurora kinase A"/>
    <property type="match status" value="1"/>
</dbReference>
<dbReference type="GeneID" id="112692173"/>
<comment type="catalytic activity">
    <reaction evidence="8">
        <text>L-threonyl-[protein] + ATP = O-phospho-L-threonyl-[protein] + ADP + H(+)</text>
        <dbReference type="Rhea" id="RHEA:46608"/>
        <dbReference type="Rhea" id="RHEA-COMP:11060"/>
        <dbReference type="Rhea" id="RHEA-COMP:11605"/>
        <dbReference type="ChEBI" id="CHEBI:15378"/>
        <dbReference type="ChEBI" id="CHEBI:30013"/>
        <dbReference type="ChEBI" id="CHEBI:30616"/>
        <dbReference type="ChEBI" id="CHEBI:61977"/>
        <dbReference type="ChEBI" id="CHEBI:456216"/>
        <dbReference type="EC" id="2.7.11.1"/>
    </reaction>
</comment>
<dbReference type="SMART" id="SM00220">
    <property type="entry name" value="S_TKc"/>
    <property type="match status" value="1"/>
</dbReference>
<dbReference type="Gene3D" id="1.20.58.80">
    <property type="entry name" value="Phosphotransferase system, lactose/cellobiose-type IIA subunit"/>
    <property type="match status" value="1"/>
</dbReference>
<dbReference type="InterPro" id="IPR036181">
    <property type="entry name" value="MIT_dom_sf"/>
</dbReference>
<dbReference type="GO" id="GO:0000045">
    <property type="term" value="P:autophagosome assembly"/>
    <property type="evidence" value="ECO:0007669"/>
    <property type="project" value="TreeGrafter"/>
</dbReference>
<evidence type="ECO:0000256" key="1">
    <source>
        <dbReference type="ARBA" id="ARBA00012513"/>
    </source>
</evidence>
<evidence type="ECO:0000313" key="14">
    <source>
        <dbReference type="RefSeq" id="XP_025422528.1"/>
    </source>
</evidence>
<gene>
    <name evidence="14" type="primary">LOC112692173</name>
</gene>
<evidence type="ECO:0000256" key="10">
    <source>
        <dbReference type="PROSITE-ProRule" id="PRU10141"/>
    </source>
</evidence>
<dbReference type="InterPro" id="IPR045269">
    <property type="entry name" value="Atg1-like"/>
</dbReference>
<dbReference type="GO" id="GO:0000422">
    <property type="term" value="P:autophagy of mitochondrion"/>
    <property type="evidence" value="ECO:0007669"/>
    <property type="project" value="TreeGrafter"/>
</dbReference>
<dbReference type="FunFam" id="1.10.510.10:FF:000571">
    <property type="entry name" value="Maternal embryonic leucine zipper kinase"/>
    <property type="match status" value="1"/>
</dbReference>
<dbReference type="InterPro" id="IPR011009">
    <property type="entry name" value="Kinase-like_dom_sf"/>
</dbReference>
<name>A0A8B8GHP9_9HEMI</name>
<proteinExistence type="inferred from homology"/>
<dbReference type="InterPro" id="IPR017441">
    <property type="entry name" value="Protein_kinase_ATP_BS"/>
</dbReference>
<dbReference type="GO" id="GO:0034045">
    <property type="term" value="C:phagophore assembly site membrane"/>
    <property type="evidence" value="ECO:0007669"/>
    <property type="project" value="TreeGrafter"/>
</dbReference>
<dbReference type="PANTHER" id="PTHR24348">
    <property type="entry name" value="SERINE/THREONINE-PROTEIN KINASE UNC-51-RELATED"/>
    <property type="match status" value="1"/>
</dbReference>
<dbReference type="Gene3D" id="3.30.200.20">
    <property type="entry name" value="Phosphorylase Kinase, domain 1"/>
    <property type="match status" value="1"/>
</dbReference>
<dbReference type="SUPFAM" id="SSF116846">
    <property type="entry name" value="MIT domain"/>
    <property type="match status" value="1"/>
</dbReference>
<organism evidence="13 14">
    <name type="scientific">Sipha flava</name>
    <name type="common">yellow sugarcane aphid</name>
    <dbReference type="NCBI Taxonomy" id="143950"/>
    <lineage>
        <taxon>Eukaryota</taxon>
        <taxon>Metazoa</taxon>
        <taxon>Ecdysozoa</taxon>
        <taxon>Arthropoda</taxon>
        <taxon>Hexapoda</taxon>
        <taxon>Insecta</taxon>
        <taxon>Pterygota</taxon>
        <taxon>Neoptera</taxon>
        <taxon>Paraneoptera</taxon>
        <taxon>Hemiptera</taxon>
        <taxon>Sternorrhyncha</taxon>
        <taxon>Aphidomorpha</taxon>
        <taxon>Aphidoidea</taxon>
        <taxon>Aphididae</taxon>
        <taxon>Sipha</taxon>
    </lineage>
</organism>
<dbReference type="GO" id="GO:0034727">
    <property type="term" value="P:piecemeal microautophagy of the nucleus"/>
    <property type="evidence" value="ECO:0007669"/>
    <property type="project" value="TreeGrafter"/>
</dbReference>
<feature type="binding site" evidence="10">
    <location>
        <position position="42"/>
    </location>
    <ligand>
        <name>ATP</name>
        <dbReference type="ChEBI" id="CHEBI:30616"/>
    </ligand>
</feature>
<evidence type="ECO:0000256" key="7">
    <source>
        <dbReference type="ARBA" id="ARBA00022840"/>
    </source>
</evidence>
<dbReference type="PROSITE" id="PS00108">
    <property type="entry name" value="PROTEIN_KINASE_ST"/>
    <property type="match status" value="1"/>
</dbReference>
<dbReference type="GO" id="GO:0005524">
    <property type="term" value="F:ATP binding"/>
    <property type="evidence" value="ECO:0007669"/>
    <property type="project" value="UniProtKB-UniRule"/>
</dbReference>
<evidence type="ECO:0000256" key="11">
    <source>
        <dbReference type="RuleBase" id="RU000304"/>
    </source>
</evidence>
<keyword evidence="2" id="KW-0963">Cytoplasm</keyword>
<keyword evidence="13" id="KW-1185">Reference proteome</keyword>
<feature type="domain" description="Protein kinase" evidence="12">
    <location>
        <begin position="13"/>
        <end position="270"/>
    </location>
</feature>
<dbReference type="PANTHER" id="PTHR24348:SF65">
    <property type="entry name" value="SERINE_THREONINE-PROTEIN KINASE ULK3"/>
    <property type="match status" value="1"/>
</dbReference>
<dbReference type="InterPro" id="IPR008271">
    <property type="entry name" value="Ser/Thr_kinase_AS"/>
</dbReference>
<protein>
    <recommendedName>
        <fullName evidence="1">non-specific serine/threonine protein kinase</fullName>
        <ecNumber evidence="1">2.7.11.1</ecNumber>
    </recommendedName>
</protein>
<evidence type="ECO:0000256" key="3">
    <source>
        <dbReference type="ARBA" id="ARBA00022527"/>
    </source>
</evidence>
<evidence type="ECO:0000256" key="5">
    <source>
        <dbReference type="ARBA" id="ARBA00022741"/>
    </source>
</evidence>
<evidence type="ECO:0000256" key="6">
    <source>
        <dbReference type="ARBA" id="ARBA00022777"/>
    </source>
</evidence>
<dbReference type="AlphaFoldDB" id="A0A8B8GHP9"/>
<keyword evidence="3 11" id="KW-0723">Serine/threonine-protein kinase</keyword>
<dbReference type="Pfam" id="PF00069">
    <property type="entry name" value="Pkinase"/>
    <property type="match status" value="1"/>
</dbReference>
<dbReference type="GO" id="GO:0010506">
    <property type="term" value="P:regulation of autophagy"/>
    <property type="evidence" value="ECO:0007669"/>
    <property type="project" value="InterPro"/>
</dbReference>
<accession>A0A8B8GHP9</accession>